<dbReference type="Pfam" id="PF14552">
    <property type="entry name" value="Tautomerase_2"/>
    <property type="match status" value="1"/>
</dbReference>
<sequence length="137" mass="15884">MPIVSIDIRNSFTKEEEITLMRSVYSALQEVFQLSDDAINIRLFVHEPHRFAIPPTKNKFETYNHPELYTIISIDCFPGRTTDTKRRLYRRLTENLETCGIPQDHIKIVLRESNRENWGILGGQAGCDVDVGYKVEV</sequence>
<comment type="caution">
    <text evidence="1">The sequence shown here is derived from an EMBL/GenBank/DDBJ whole genome shotgun (WGS) entry which is preliminary data.</text>
</comment>
<dbReference type="SUPFAM" id="SSF55331">
    <property type="entry name" value="Tautomerase/MIF"/>
    <property type="match status" value="1"/>
</dbReference>
<dbReference type="AlphaFoldDB" id="A0A0W0VVW0"/>
<dbReference type="Proteomes" id="UP000054908">
    <property type="component" value="Unassembled WGS sequence"/>
</dbReference>
<proteinExistence type="predicted"/>
<dbReference type="PANTHER" id="PTHR38460:SF1">
    <property type="entry name" value="TAUTOMERASE YOLI-RELATED"/>
    <property type="match status" value="1"/>
</dbReference>
<dbReference type="Gene3D" id="3.30.429.10">
    <property type="entry name" value="Macrophage Migration Inhibitory Factor"/>
    <property type="match status" value="1"/>
</dbReference>
<keyword evidence="2" id="KW-1185">Reference proteome</keyword>
<organism evidence="1 2">
    <name type="scientific">Legionella maceachernii</name>
    <dbReference type="NCBI Taxonomy" id="466"/>
    <lineage>
        <taxon>Bacteria</taxon>
        <taxon>Pseudomonadati</taxon>
        <taxon>Pseudomonadota</taxon>
        <taxon>Gammaproteobacteria</taxon>
        <taxon>Legionellales</taxon>
        <taxon>Legionellaceae</taxon>
        <taxon>Legionella</taxon>
    </lineage>
</organism>
<dbReference type="OrthoDB" id="9799841at2"/>
<name>A0A0W0VVW0_9GAMM</name>
<dbReference type="PATRIC" id="fig|466.6.peg.3195"/>
<accession>A0A0W0VVW0</accession>
<protein>
    <submittedName>
        <fullName evidence="1">4-oxalocrotonate tautomerase</fullName>
    </submittedName>
</protein>
<dbReference type="RefSeq" id="WP_058453652.1">
    <property type="nucleotide sequence ID" value="NZ_CAAAIB010000001.1"/>
</dbReference>
<dbReference type="PANTHER" id="PTHR38460">
    <property type="entry name" value="TAUTOMERASE YOLI-RELATED"/>
    <property type="match status" value="1"/>
</dbReference>
<dbReference type="InterPro" id="IPR037479">
    <property type="entry name" value="Tauto_MSAD"/>
</dbReference>
<dbReference type="InterPro" id="IPR014347">
    <property type="entry name" value="Tautomerase/MIF_sf"/>
</dbReference>
<dbReference type="STRING" id="466.Lmac_2982"/>
<evidence type="ECO:0000313" key="2">
    <source>
        <dbReference type="Proteomes" id="UP000054908"/>
    </source>
</evidence>
<reference evidence="1 2" key="1">
    <citation type="submission" date="2015-11" db="EMBL/GenBank/DDBJ databases">
        <title>Genomic analysis of 38 Legionella species identifies large and diverse effector repertoires.</title>
        <authorList>
            <person name="Burstein D."/>
            <person name="Amaro F."/>
            <person name="Zusman T."/>
            <person name="Lifshitz Z."/>
            <person name="Cohen O."/>
            <person name="Gilbert J.A."/>
            <person name="Pupko T."/>
            <person name="Shuman H.A."/>
            <person name="Segal G."/>
        </authorList>
    </citation>
    <scope>NUCLEOTIDE SEQUENCE [LARGE SCALE GENOMIC DNA]</scope>
    <source>
        <strain evidence="1 2">PX-1-G2-E2</strain>
    </source>
</reference>
<evidence type="ECO:0000313" key="1">
    <source>
        <dbReference type="EMBL" id="KTD24109.1"/>
    </source>
</evidence>
<gene>
    <name evidence="1" type="ORF">Lmac_2982</name>
</gene>
<dbReference type="EMBL" id="LNYL01000051">
    <property type="protein sequence ID" value="KTD24109.1"/>
    <property type="molecule type" value="Genomic_DNA"/>
</dbReference>